<keyword evidence="2" id="KW-1185">Reference proteome</keyword>
<proteinExistence type="predicted"/>
<name>A0A1I6ANS7_9RHOB</name>
<dbReference type="Pfam" id="PF11112">
    <property type="entry name" value="PyocinActivator"/>
    <property type="match status" value="1"/>
</dbReference>
<organism evidence="1 2">
    <name type="scientific">Roseivivax halotolerans</name>
    <dbReference type="NCBI Taxonomy" id="93684"/>
    <lineage>
        <taxon>Bacteria</taxon>
        <taxon>Pseudomonadati</taxon>
        <taxon>Pseudomonadota</taxon>
        <taxon>Alphaproteobacteria</taxon>
        <taxon>Rhodobacterales</taxon>
        <taxon>Roseobacteraceae</taxon>
        <taxon>Roseivivax</taxon>
    </lineage>
</organism>
<accession>A0A1I6ANS7</accession>
<evidence type="ECO:0000313" key="1">
    <source>
        <dbReference type="EMBL" id="SFQ70299.1"/>
    </source>
</evidence>
<dbReference type="EMBL" id="FOXV01000028">
    <property type="protein sequence ID" value="SFQ70299.1"/>
    <property type="molecule type" value="Genomic_DNA"/>
</dbReference>
<protein>
    <submittedName>
        <fullName evidence="1">Pyocin activator protein PrtN</fullName>
    </submittedName>
</protein>
<gene>
    <name evidence="1" type="ORF">SAMN05421853_1289</name>
</gene>
<dbReference type="Proteomes" id="UP000243106">
    <property type="component" value="Unassembled WGS sequence"/>
</dbReference>
<reference evidence="2" key="1">
    <citation type="submission" date="2016-10" db="EMBL/GenBank/DDBJ databases">
        <authorList>
            <person name="Varghese N."/>
            <person name="Submissions S."/>
        </authorList>
    </citation>
    <scope>NUCLEOTIDE SEQUENCE [LARGE SCALE GENOMIC DNA]</scope>
    <source>
        <strain evidence="2">JCM 10271</strain>
    </source>
</reference>
<dbReference type="AlphaFoldDB" id="A0A1I6ANS7"/>
<evidence type="ECO:0000313" key="2">
    <source>
        <dbReference type="Proteomes" id="UP000243106"/>
    </source>
</evidence>
<dbReference type="GO" id="GO:0006355">
    <property type="term" value="P:regulation of DNA-templated transcription"/>
    <property type="evidence" value="ECO:0007669"/>
    <property type="project" value="InterPro"/>
</dbReference>
<sequence length="90" mass="10251">MKTIDLLLARFGGEPVIPLEIAANYWNYKPDTLKQKIDDGEIRIPYFSLDDASQKARRVVRLTDLAALIDLKYSAATAKFHDRWAELDAV</sequence>
<dbReference type="RefSeq" id="WP_139218756.1">
    <property type="nucleotide sequence ID" value="NZ_FOXV01000028.1"/>
</dbReference>
<dbReference type="InterPro" id="IPR020518">
    <property type="entry name" value="Tscrpt_reg_PrtN"/>
</dbReference>